<organism evidence="1 2">
    <name type="scientific">Panagrolaimus sp. PS1159</name>
    <dbReference type="NCBI Taxonomy" id="55785"/>
    <lineage>
        <taxon>Eukaryota</taxon>
        <taxon>Metazoa</taxon>
        <taxon>Ecdysozoa</taxon>
        <taxon>Nematoda</taxon>
        <taxon>Chromadorea</taxon>
        <taxon>Rhabditida</taxon>
        <taxon>Tylenchina</taxon>
        <taxon>Panagrolaimomorpha</taxon>
        <taxon>Panagrolaimoidea</taxon>
        <taxon>Panagrolaimidae</taxon>
        <taxon>Panagrolaimus</taxon>
    </lineage>
</organism>
<dbReference type="WBParaSite" id="PS1159_v2.g5092.t1">
    <property type="protein sequence ID" value="PS1159_v2.g5092.t1"/>
    <property type="gene ID" value="PS1159_v2.g5092"/>
</dbReference>
<accession>A0AC35GHG6</accession>
<evidence type="ECO:0000313" key="2">
    <source>
        <dbReference type="WBParaSite" id="PS1159_v2.g5092.t1"/>
    </source>
</evidence>
<proteinExistence type="predicted"/>
<evidence type="ECO:0000313" key="1">
    <source>
        <dbReference type="Proteomes" id="UP000887580"/>
    </source>
</evidence>
<name>A0AC35GHG6_9BILA</name>
<reference evidence="2" key="1">
    <citation type="submission" date="2022-11" db="UniProtKB">
        <authorList>
            <consortium name="WormBaseParasite"/>
        </authorList>
    </citation>
    <scope>IDENTIFICATION</scope>
</reference>
<protein>
    <submittedName>
        <fullName evidence="2">Pescadillo homolog</fullName>
    </submittedName>
</protein>
<dbReference type="Proteomes" id="UP000887580">
    <property type="component" value="Unplaced"/>
</dbReference>
<sequence length="525" mass="60610">MGKRIKYESGIAANYISRAAAVKKLQISLKDFHRLCILKGIYPRDPVHKKKANKGSTQNKVFYHARDIQYLANEPLINKFREYKTYMKKLVRAKNKREKNKATVLQVNKPEFKLDHLVRERYPTFALALRDLDDCLNLLFAFSLLPKSKVVKSTVIDDCRRLTAEFMHYVIQAQCLTKVFVSIKGTYFQAQIMGEKVTWLMGHQRSVGRVQDVDFATLANFVDFYTTALSFINFRLYKSIGLLYPPKLARTKNADSDDVEDELYSLAHELQGTAEDDMAPVDVFAEMEGEGDIAEKMKEMMKLKTLFKGCKFFLNREVPHDTLTLVIRNCGGLVSWDGCPGGRYSENFDGITHHVIDRPLNDSFTMNRTYIQPQWVLDCFNYRKILPVNKYVPGAQLPPHLSPFVLESSGDYIPPERMDMLRELGKDIPAQKENVPVSKTGKSKDKKAVEKRDKVLIKEGKVFNTNEQQMLHAAGHTKKLREMMIPKRYKRAYKKIQFGIKRKAKETRTLEEKRRKREAVAAVEK</sequence>